<organism evidence="3 4">
    <name type="scientific">Gordonia bronchialis (strain ATCC 25592 / DSM 43247 / BCRC 13721 / JCM 3198 / KCTC 3076 / NBRC 16047 / NCTC 10667)</name>
    <name type="common">Rhodococcus bronchialis</name>
    <dbReference type="NCBI Taxonomy" id="526226"/>
    <lineage>
        <taxon>Bacteria</taxon>
        <taxon>Bacillati</taxon>
        <taxon>Actinomycetota</taxon>
        <taxon>Actinomycetes</taxon>
        <taxon>Mycobacteriales</taxon>
        <taxon>Gordoniaceae</taxon>
        <taxon>Gordonia</taxon>
    </lineage>
</organism>
<dbReference type="InterPro" id="IPR002121">
    <property type="entry name" value="HRDC_dom"/>
</dbReference>
<feature type="region of interest" description="Disordered" evidence="1">
    <location>
        <begin position="331"/>
        <end position="351"/>
    </location>
</feature>
<feature type="domain" description="HRDC" evidence="2">
    <location>
        <begin position="254"/>
        <end position="334"/>
    </location>
</feature>
<dbReference type="eggNOG" id="COG0349">
    <property type="taxonomic scope" value="Bacteria"/>
</dbReference>
<dbReference type="GO" id="GO:0000166">
    <property type="term" value="F:nucleotide binding"/>
    <property type="evidence" value="ECO:0007669"/>
    <property type="project" value="InterPro"/>
</dbReference>
<reference evidence="3 4" key="2">
    <citation type="journal article" date="2010" name="Stand. Genomic Sci.">
        <title>Complete genome sequence of Gordonia bronchialis type strain (3410).</title>
        <authorList>
            <person name="Ivanova N."/>
            <person name="Sikorski J."/>
            <person name="Jando M."/>
            <person name="Lapidus A."/>
            <person name="Nolan M."/>
            <person name="Lucas S."/>
            <person name="Del Rio T.G."/>
            <person name="Tice H."/>
            <person name="Copeland A."/>
            <person name="Cheng J.F."/>
            <person name="Chen F."/>
            <person name="Bruce D."/>
            <person name="Goodwin L."/>
            <person name="Pitluck S."/>
            <person name="Mavromatis K."/>
            <person name="Ovchinnikova G."/>
            <person name="Pati A."/>
            <person name="Chen A."/>
            <person name="Palaniappan K."/>
            <person name="Land M."/>
            <person name="Hauser L."/>
            <person name="Chang Y.J."/>
            <person name="Jeffries C.D."/>
            <person name="Chain P."/>
            <person name="Saunders E."/>
            <person name="Han C."/>
            <person name="Detter J.C."/>
            <person name="Brettin T."/>
            <person name="Rohde M."/>
            <person name="Goker M."/>
            <person name="Bristow J."/>
            <person name="Eisen J.A."/>
            <person name="Markowitz V."/>
            <person name="Hugenholtz P."/>
            <person name="Klenk H.P."/>
            <person name="Kyrpides N.C."/>
        </authorList>
    </citation>
    <scope>NUCLEOTIDE SEQUENCE [LARGE SCALE GENOMIC DNA]</scope>
    <source>
        <strain evidence="4">ATCC 25592 / DSM 43247 / BCRC 13721 / JCM 3198 / KCTC 3076 / NBRC 16047 / NCTC 10667</strain>
    </source>
</reference>
<dbReference type="Gene3D" id="3.30.420.10">
    <property type="entry name" value="Ribonuclease H-like superfamily/Ribonuclease H"/>
    <property type="match status" value="1"/>
</dbReference>
<feature type="region of interest" description="Disordered" evidence="1">
    <location>
        <begin position="1"/>
        <end position="45"/>
    </location>
</feature>
<dbReference type="EMBL" id="CP001802">
    <property type="protein sequence ID" value="ACY21509.1"/>
    <property type="molecule type" value="Genomic_DNA"/>
</dbReference>
<dbReference type="SMART" id="SM00341">
    <property type="entry name" value="HRDC"/>
    <property type="match status" value="1"/>
</dbReference>
<dbReference type="OrthoDB" id="144122at2"/>
<dbReference type="InterPro" id="IPR010997">
    <property type="entry name" value="HRDC-like_sf"/>
</dbReference>
<dbReference type="InterPro" id="IPR012337">
    <property type="entry name" value="RNaseH-like_sf"/>
</dbReference>
<dbReference type="Proteomes" id="UP000001219">
    <property type="component" value="Chromosome"/>
</dbReference>
<keyword evidence="3" id="KW-0540">Nuclease</keyword>
<evidence type="ECO:0000256" key="1">
    <source>
        <dbReference type="SAM" id="MobiDB-lite"/>
    </source>
</evidence>
<accession>D0LCI8</accession>
<feature type="compositionally biased region" description="Gly residues" evidence="1">
    <location>
        <begin position="1"/>
        <end position="10"/>
    </location>
</feature>
<dbReference type="PROSITE" id="PS50967">
    <property type="entry name" value="HRDC"/>
    <property type="match status" value="1"/>
</dbReference>
<dbReference type="InterPro" id="IPR044876">
    <property type="entry name" value="HRDC_dom_sf"/>
</dbReference>
<sequence length="447" mass="48391">MTDAGTGGPPGDRSVPAADRPEHTDPPAHTDPSGREVTPLLSPADGVPPVLRSAAEFTAAAAALRAGDGPVAVDTERASGYRYSQRAYLIQIRRRGAGTFLLDPIDEPDALAPVIDALRGPEWVLHAADQDLPCLRELGFVCAELYDTELAGRLLGLAKVNLAAMVAEFLGLGLRKGHGAADWSRRPLPDDWLNYAALDVEVLVELRDAMDAALAAAGKDRWAREEFAYVLNRPPAPPRPDRWRRTSNIHTIKSARTLAAVRELWTTRESIAERRDVAPGRVLPDSAIVNAATANPTSIAELTRLPVFGGPRQRRQAATWLDALKRARELPESELPDRKSPGPGGLPPITRWEQRNPEAATRLARVRSALKEIAEAHSLPVENLLAPDVMRQLCWDGLPGRANAADVDRRLADDGARTWQRELCASAIADAFALGPDAVAQQPDAED</sequence>
<dbReference type="Pfam" id="PF18305">
    <property type="entry name" value="DNA_pol_A_exoN"/>
    <property type="match status" value="1"/>
</dbReference>
<dbReference type="InterPro" id="IPR051086">
    <property type="entry name" value="RNase_D-like"/>
</dbReference>
<dbReference type="GO" id="GO:0006139">
    <property type="term" value="P:nucleobase-containing compound metabolic process"/>
    <property type="evidence" value="ECO:0007669"/>
    <property type="project" value="InterPro"/>
</dbReference>
<dbReference type="KEGG" id="gbr:Gbro_2261"/>
<dbReference type="InterPro" id="IPR041605">
    <property type="entry name" value="Exo_C"/>
</dbReference>
<protein>
    <submittedName>
        <fullName evidence="3">3'-5' exonuclease</fullName>
    </submittedName>
</protein>
<gene>
    <name evidence="3" type="ordered locus">Gbro_2261</name>
</gene>
<dbReference type="GO" id="GO:0003676">
    <property type="term" value="F:nucleic acid binding"/>
    <property type="evidence" value="ECO:0007669"/>
    <property type="project" value="InterPro"/>
</dbReference>
<name>D0LCI8_GORB4</name>
<reference evidence="4" key="1">
    <citation type="submission" date="2009-10" db="EMBL/GenBank/DDBJ databases">
        <title>The complete chromosome of Gordonia bronchialis DSM 43247.</title>
        <authorList>
            <consortium name="US DOE Joint Genome Institute (JGI-PGF)"/>
            <person name="Lucas S."/>
            <person name="Copeland A."/>
            <person name="Lapidus A."/>
            <person name="Glavina del Rio T."/>
            <person name="Dalin E."/>
            <person name="Tice H."/>
            <person name="Bruce D."/>
            <person name="Goodwin L."/>
            <person name="Pitluck S."/>
            <person name="Kyrpides N."/>
            <person name="Mavromatis K."/>
            <person name="Ivanova N."/>
            <person name="Ovchinnikova G."/>
            <person name="Saunders E."/>
            <person name="Brettin T."/>
            <person name="Detter J.C."/>
            <person name="Han C."/>
            <person name="Larimer F."/>
            <person name="Land M."/>
            <person name="Hauser L."/>
            <person name="Markowitz V."/>
            <person name="Cheng J.-F."/>
            <person name="Hugenholtz P."/>
            <person name="Woyke T."/>
            <person name="Wu D."/>
            <person name="Jando M."/>
            <person name="Schneider S."/>
            <person name="Goeker M."/>
            <person name="Klenk H.-P."/>
            <person name="Eisen J.A."/>
        </authorList>
    </citation>
    <scope>NUCLEOTIDE SEQUENCE [LARGE SCALE GENOMIC DNA]</scope>
    <source>
        <strain evidence="4">ATCC 25592 / DSM 43247 / BCRC 13721 / JCM 3198 / KCTC 3076 / NBRC 16047 / NCTC 10667</strain>
    </source>
</reference>
<keyword evidence="3" id="KW-0378">Hydrolase</keyword>
<dbReference type="PANTHER" id="PTHR47649">
    <property type="entry name" value="RIBONUCLEASE D"/>
    <property type="match status" value="1"/>
</dbReference>
<dbReference type="SUPFAM" id="SSF53098">
    <property type="entry name" value="Ribonuclease H-like"/>
    <property type="match status" value="1"/>
</dbReference>
<feature type="compositionally biased region" description="Basic and acidic residues" evidence="1">
    <location>
        <begin position="331"/>
        <end position="340"/>
    </location>
</feature>
<feature type="compositionally biased region" description="Basic and acidic residues" evidence="1">
    <location>
        <begin position="19"/>
        <end position="34"/>
    </location>
</feature>
<evidence type="ECO:0000259" key="2">
    <source>
        <dbReference type="PROSITE" id="PS50967"/>
    </source>
</evidence>
<dbReference type="HOGENOM" id="CLU_042387_3_0_11"/>
<dbReference type="GO" id="GO:0008408">
    <property type="term" value="F:3'-5' exonuclease activity"/>
    <property type="evidence" value="ECO:0007669"/>
    <property type="project" value="InterPro"/>
</dbReference>
<dbReference type="InterPro" id="IPR036397">
    <property type="entry name" value="RNaseH_sf"/>
</dbReference>
<keyword evidence="4" id="KW-1185">Reference proteome</keyword>
<dbReference type="Gene3D" id="1.10.150.80">
    <property type="entry name" value="HRDC domain"/>
    <property type="match status" value="2"/>
</dbReference>
<dbReference type="Pfam" id="PF00570">
    <property type="entry name" value="HRDC"/>
    <property type="match status" value="1"/>
</dbReference>
<dbReference type="CDD" id="cd06142">
    <property type="entry name" value="RNaseD_exo"/>
    <property type="match status" value="1"/>
</dbReference>
<dbReference type="STRING" id="526226.Gbro_2261"/>
<dbReference type="Pfam" id="PF01612">
    <property type="entry name" value="DNA_pol_A_exo1"/>
    <property type="match status" value="1"/>
</dbReference>
<keyword evidence="3" id="KW-0269">Exonuclease</keyword>
<dbReference type="SUPFAM" id="SSF47819">
    <property type="entry name" value="HRDC-like"/>
    <property type="match status" value="1"/>
</dbReference>
<dbReference type="RefSeq" id="WP_012834064.1">
    <property type="nucleotide sequence ID" value="NC_013441.1"/>
</dbReference>
<dbReference type="AlphaFoldDB" id="D0LCI8"/>
<evidence type="ECO:0000313" key="3">
    <source>
        <dbReference type="EMBL" id="ACY21509.1"/>
    </source>
</evidence>
<proteinExistence type="predicted"/>
<evidence type="ECO:0000313" key="4">
    <source>
        <dbReference type="Proteomes" id="UP000001219"/>
    </source>
</evidence>
<dbReference type="SMART" id="SM00474">
    <property type="entry name" value="35EXOc"/>
    <property type="match status" value="1"/>
</dbReference>
<dbReference type="PANTHER" id="PTHR47649:SF1">
    <property type="entry name" value="RIBONUCLEASE D"/>
    <property type="match status" value="1"/>
</dbReference>
<dbReference type="InterPro" id="IPR002562">
    <property type="entry name" value="3'-5'_exonuclease_dom"/>
</dbReference>